<protein>
    <submittedName>
        <fullName evidence="4">Uncharacterized protein LOC105262021</fullName>
    </submittedName>
</protein>
<sequence length="964" mass="109752">MAIETFPEVPSTPQKSTMAENPKVNSENPKPFKTKLLKKFKVKRMASILNNKFSKIMRRNSLTRSYNNLANELSLQPRSATQSALAKLFTLPRTRGRQIKKEHQVTMESARQEADELRSGRDFTKEDQIQKMETEDLNNSSASSCQGRPKRSKSLDQKTLEKLRTDLDNQMNSADKIRRSRSLYFKEDAQISSPSYSTHQAEQFHHEIMTRLQEIQQNSGFVRSSVRKSRKKRRAPGIPNSGLVSPRDSRNTSSTQMSSDSEAQPITETFTISTTNNSETPSSEVESTSGKNSETEDSMETKITSEESPIENGAQRGTPIKPQRKKKLRRSLSWRKDNSLVETRTLSSTDSETENKMQATRIALARPRPQGKFKSPNEEANHSQLQLRPAKGILNTSLNLKRLPISDQSLISSCSSSSAGRRQTNSRQISDSFDLGFETGSNEFDSPIRRKSKSQGILNRSLGKFEENQRCYSTPIKRQGSRNLSSAFNETGSVAQQSVSPIPISRSAKPPRHRSVYDTDSRRSSSIAMQVIREDHSWELDDKELSRSQSNANLMYNNASTREMEDTRRKEPMPESSRFWIKSGDFYVALEIFPNEAERLKLLYEIFRQRCPDNKPINFGIDGQKFGLRGKQEDTHISQRLPSSNQESSHYWFSTEDMTLPFSGKYLSPEKIQRLFAFLKVSVKETGELHFGIDDIEFSNVGSPIENWQNVSLTSTNPKYSLGSYSKSSRDSSISGRAPVMFRTSSRLSLPARSKTNWPVKFPPSQFDFESDDFREIDSPCSSISPFDSRSFDFTTLNSEDPATATTSATTMTRYSENALLDSFGQEYENEPLDQLFVKSKARRVEETDKSLTSIDNLMGILENQHRRLSTLQGRLSQYHSSPVTSYDALEALQESPEYLPLLKNIVADIRRIGKSNGFQHCSLDELERYMFFLSRYADVRLNACTHHMDRVMNVLRSQREVYV</sequence>
<feature type="compositionally biased region" description="Polar residues" evidence="1">
    <location>
        <begin position="491"/>
        <end position="500"/>
    </location>
</feature>
<feature type="compositionally biased region" description="Polar residues" evidence="1">
    <location>
        <begin position="137"/>
        <end position="146"/>
    </location>
</feature>
<feature type="compositionally biased region" description="Basic residues" evidence="1">
    <location>
        <begin position="322"/>
        <end position="332"/>
    </location>
</feature>
<evidence type="ECO:0000256" key="1">
    <source>
        <dbReference type="SAM" id="MobiDB-lite"/>
    </source>
</evidence>
<dbReference type="Proteomes" id="UP001652621">
    <property type="component" value="Unplaced"/>
</dbReference>
<dbReference type="EnsemblMetazoa" id="MDOA016912-RA">
    <property type="protein sequence ID" value="MDOA016912-PA"/>
    <property type="gene ID" value="MDOA016912"/>
</dbReference>
<proteinExistence type="predicted"/>
<evidence type="ECO:0000313" key="4">
    <source>
        <dbReference type="RefSeq" id="XP_011293773.1"/>
    </source>
</evidence>
<feature type="compositionally biased region" description="Low complexity" evidence="1">
    <location>
        <begin position="271"/>
        <end position="289"/>
    </location>
</feature>
<dbReference type="OrthoDB" id="7882772at2759"/>
<feature type="region of interest" description="Disordered" evidence="1">
    <location>
        <begin position="215"/>
        <end position="332"/>
    </location>
</feature>
<organism evidence="2">
    <name type="scientific">Musca domestica</name>
    <name type="common">House fly</name>
    <dbReference type="NCBI Taxonomy" id="7370"/>
    <lineage>
        <taxon>Eukaryota</taxon>
        <taxon>Metazoa</taxon>
        <taxon>Ecdysozoa</taxon>
        <taxon>Arthropoda</taxon>
        <taxon>Hexapoda</taxon>
        <taxon>Insecta</taxon>
        <taxon>Pterygota</taxon>
        <taxon>Neoptera</taxon>
        <taxon>Endopterygota</taxon>
        <taxon>Diptera</taxon>
        <taxon>Brachycera</taxon>
        <taxon>Muscomorpha</taxon>
        <taxon>Muscoidea</taxon>
        <taxon>Muscidae</taxon>
        <taxon>Musca</taxon>
    </lineage>
</organism>
<feature type="region of interest" description="Disordered" evidence="1">
    <location>
        <begin position="1"/>
        <end position="31"/>
    </location>
</feature>
<feature type="region of interest" description="Disordered" evidence="1">
    <location>
        <begin position="411"/>
        <end position="455"/>
    </location>
</feature>
<gene>
    <name evidence="2" type="primary">105262021</name>
    <name evidence="4" type="synonym">LOC105262021</name>
</gene>
<reference evidence="2" key="1">
    <citation type="submission" date="2020-05" db="UniProtKB">
        <authorList>
            <consortium name="EnsemblMetazoa"/>
        </authorList>
    </citation>
    <scope>IDENTIFICATION</scope>
    <source>
        <strain evidence="2">Aabys</strain>
    </source>
</reference>
<evidence type="ECO:0000313" key="2">
    <source>
        <dbReference type="EnsemblMetazoa" id="MDOA016912-PA"/>
    </source>
</evidence>
<dbReference type="RefSeq" id="XP_011293773.1">
    <property type="nucleotide sequence ID" value="XM_011295471.2"/>
</dbReference>
<name>A0A1I8NL63_MUSDO</name>
<dbReference type="GeneID" id="105262021"/>
<feature type="region of interest" description="Disordered" evidence="1">
    <location>
        <begin position="101"/>
        <end position="157"/>
    </location>
</feature>
<keyword evidence="3" id="KW-1185">Reference proteome</keyword>
<dbReference type="KEGG" id="mde:105262021"/>
<accession>A0A1I8NL63</accession>
<reference evidence="4" key="2">
    <citation type="submission" date="2025-04" db="UniProtKB">
        <authorList>
            <consortium name="RefSeq"/>
        </authorList>
    </citation>
    <scope>IDENTIFICATION</scope>
    <source>
        <strain evidence="4">Aabys</strain>
    </source>
</reference>
<feature type="compositionally biased region" description="Polar residues" evidence="1">
    <location>
        <begin position="419"/>
        <end position="431"/>
    </location>
</feature>
<feature type="compositionally biased region" description="Basic and acidic residues" evidence="1">
    <location>
        <begin position="101"/>
        <end position="134"/>
    </location>
</feature>
<feature type="compositionally biased region" description="Polar residues" evidence="1">
    <location>
        <begin position="11"/>
        <end position="28"/>
    </location>
</feature>
<feature type="compositionally biased region" description="Polar residues" evidence="1">
    <location>
        <begin position="251"/>
        <end position="270"/>
    </location>
</feature>
<dbReference type="AlphaFoldDB" id="A0A1I8NL63"/>
<evidence type="ECO:0000313" key="3">
    <source>
        <dbReference type="Proteomes" id="UP001652621"/>
    </source>
</evidence>
<feature type="region of interest" description="Disordered" evidence="1">
    <location>
        <begin position="491"/>
        <end position="525"/>
    </location>
</feature>
<dbReference type="VEuPathDB" id="VectorBase:MDOA016912"/>
<dbReference type="VEuPathDB" id="VectorBase:MDOMA2_018047"/>
<feature type="compositionally biased region" description="Basic residues" evidence="1">
    <location>
        <begin position="225"/>
        <end position="235"/>
    </location>
</feature>